<organism evidence="7 8">
    <name type="scientific">Cyclobacterium jeungdonense</name>
    <dbReference type="NCBI Taxonomy" id="708087"/>
    <lineage>
        <taxon>Bacteria</taxon>
        <taxon>Pseudomonadati</taxon>
        <taxon>Bacteroidota</taxon>
        <taxon>Cytophagia</taxon>
        <taxon>Cytophagales</taxon>
        <taxon>Cyclobacteriaceae</taxon>
        <taxon>Cyclobacterium</taxon>
    </lineage>
</organism>
<sequence length="443" mass="50040">MSDKKYWLKSGFFTMMHRGVDFLLGFVGFMLLVRIFSPEDFGVWVLLITITSILDMARNGFIQNGMIKFIVGKNPAVQRKIQSAALLLNALLSFLILVLLFLAAQPIAELFNSPKLATILTIYAWVLPVLVIHTHNLVLMQASYDFKAYFLAGISKSLPFFLVILIGYLSENKLTLVHLAWYHNAAFLLATLMSAYQVRRYFGFQWQVKKYWLAKIFHFGKFVFGTNLVSMLTNGLDKFLLGALLSPVQVAMANTAGRVLNMVEIPVNSIASISYPKAAEAHDTRKTGDLSQLYEKTTGMMLSLTFPFWLFCLVFAHYIVLFIAGETYLDAVPFLRIMAFLALIKPFDRQSGVFLDAIGRPFINMVMVFGTFVYGAGLSWLFIHWIGLLGAAYGLVLAVSCTALIKHLVLKRYIKIQFFQCWVQAARAYPKLVASLLAKFRKT</sequence>
<dbReference type="Pfam" id="PF13440">
    <property type="entry name" value="Polysacc_synt_3"/>
    <property type="match status" value="1"/>
</dbReference>
<reference evidence="8" key="1">
    <citation type="journal article" date="2019" name="Int. J. Syst. Evol. Microbiol.">
        <title>The Global Catalogue of Microorganisms (GCM) 10K type strain sequencing project: providing services to taxonomists for standard genome sequencing and annotation.</title>
        <authorList>
            <consortium name="The Broad Institute Genomics Platform"/>
            <consortium name="The Broad Institute Genome Sequencing Center for Infectious Disease"/>
            <person name="Wu L."/>
            <person name="Ma J."/>
        </authorList>
    </citation>
    <scope>NUCLEOTIDE SEQUENCE [LARGE SCALE GENOMIC DNA]</scope>
    <source>
        <strain evidence="8">CECT 7706</strain>
    </source>
</reference>
<dbReference type="Proteomes" id="UP001236663">
    <property type="component" value="Unassembled WGS sequence"/>
</dbReference>
<evidence type="ECO:0000313" key="8">
    <source>
        <dbReference type="Proteomes" id="UP001236663"/>
    </source>
</evidence>
<feature type="transmembrane region" description="Helical" evidence="6">
    <location>
        <begin position="83"/>
        <end position="104"/>
    </location>
</feature>
<comment type="subcellular location">
    <subcellularLocation>
        <location evidence="1">Cell membrane</location>
        <topology evidence="1">Multi-pass membrane protein</topology>
    </subcellularLocation>
</comment>
<name>A0ABT8CFK9_9BACT</name>
<accession>A0ABT8CFK9</accession>
<feature type="transmembrane region" description="Helical" evidence="6">
    <location>
        <begin position="116"/>
        <end position="136"/>
    </location>
</feature>
<evidence type="ECO:0000256" key="3">
    <source>
        <dbReference type="ARBA" id="ARBA00022692"/>
    </source>
</evidence>
<feature type="transmembrane region" description="Helical" evidence="6">
    <location>
        <begin position="148"/>
        <end position="169"/>
    </location>
</feature>
<keyword evidence="3 6" id="KW-0812">Transmembrane</keyword>
<comment type="caution">
    <text evidence="7">The sequence shown here is derived from an EMBL/GenBank/DDBJ whole genome shotgun (WGS) entry which is preliminary data.</text>
</comment>
<evidence type="ECO:0000256" key="4">
    <source>
        <dbReference type="ARBA" id="ARBA00022989"/>
    </source>
</evidence>
<keyword evidence="8" id="KW-1185">Reference proteome</keyword>
<dbReference type="EMBL" id="JAUFQS010000047">
    <property type="protein sequence ID" value="MDN3690734.1"/>
    <property type="molecule type" value="Genomic_DNA"/>
</dbReference>
<protein>
    <submittedName>
        <fullName evidence="7">Oligosaccharide flippase family protein</fullName>
    </submittedName>
</protein>
<feature type="transmembrane region" description="Helical" evidence="6">
    <location>
        <begin position="382"/>
        <end position="405"/>
    </location>
</feature>
<evidence type="ECO:0000256" key="5">
    <source>
        <dbReference type="ARBA" id="ARBA00023136"/>
    </source>
</evidence>
<feature type="transmembrane region" description="Helical" evidence="6">
    <location>
        <begin position="357"/>
        <end position="376"/>
    </location>
</feature>
<evidence type="ECO:0000313" key="7">
    <source>
        <dbReference type="EMBL" id="MDN3690734.1"/>
    </source>
</evidence>
<dbReference type="PANTHER" id="PTHR30250:SF11">
    <property type="entry name" value="O-ANTIGEN TRANSPORTER-RELATED"/>
    <property type="match status" value="1"/>
</dbReference>
<feature type="transmembrane region" description="Helical" evidence="6">
    <location>
        <begin position="211"/>
        <end position="233"/>
    </location>
</feature>
<keyword evidence="5 6" id="KW-0472">Membrane</keyword>
<feature type="transmembrane region" description="Helical" evidence="6">
    <location>
        <begin position="43"/>
        <end position="62"/>
    </location>
</feature>
<feature type="transmembrane region" description="Helical" evidence="6">
    <location>
        <begin position="301"/>
        <end position="321"/>
    </location>
</feature>
<evidence type="ECO:0000256" key="1">
    <source>
        <dbReference type="ARBA" id="ARBA00004651"/>
    </source>
</evidence>
<dbReference type="PANTHER" id="PTHR30250">
    <property type="entry name" value="PST FAMILY PREDICTED COLANIC ACID TRANSPORTER"/>
    <property type="match status" value="1"/>
</dbReference>
<evidence type="ECO:0000256" key="6">
    <source>
        <dbReference type="SAM" id="Phobius"/>
    </source>
</evidence>
<gene>
    <name evidence="7" type="ORF">QWZ15_23130</name>
</gene>
<keyword evidence="2" id="KW-1003">Cell membrane</keyword>
<feature type="transmembrane region" description="Helical" evidence="6">
    <location>
        <begin position="20"/>
        <end position="37"/>
    </location>
</feature>
<feature type="transmembrane region" description="Helical" evidence="6">
    <location>
        <begin position="181"/>
        <end position="199"/>
    </location>
</feature>
<dbReference type="InterPro" id="IPR050833">
    <property type="entry name" value="Poly_Biosynth_Transport"/>
</dbReference>
<proteinExistence type="predicted"/>
<dbReference type="RefSeq" id="WP_163382808.1">
    <property type="nucleotide sequence ID" value="NZ_JAUFQS010000047.1"/>
</dbReference>
<evidence type="ECO:0000256" key="2">
    <source>
        <dbReference type="ARBA" id="ARBA00022475"/>
    </source>
</evidence>
<keyword evidence="4 6" id="KW-1133">Transmembrane helix</keyword>